<evidence type="ECO:0000313" key="3">
    <source>
        <dbReference type="EMBL" id="TFL06708.1"/>
    </source>
</evidence>
<feature type="compositionally biased region" description="Low complexity" evidence="1">
    <location>
        <begin position="803"/>
        <end position="817"/>
    </location>
</feature>
<dbReference type="InterPro" id="IPR051092">
    <property type="entry name" value="FYVE_RhoGEF_PH"/>
</dbReference>
<organism evidence="3 4">
    <name type="scientific">Pterulicium gracile</name>
    <dbReference type="NCBI Taxonomy" id="1884261"/>
    <lineage>
        <taxon>Eukaryota</taxon>
        <taxon>Fungi</taxon>
        <taxon>Dikarya</taxon>
        <taxon>Basidiomycota</taxon>
        <taxon>Agaricomycotina</taxon>
        <taxon>Agaricomycetes</taxon>
        <taxon>Agaricomycetidae</taxon>
        <taxon>Agaricales</taxon>
        <taxon>Pleurotineae</taxon>
        <taxon>Pterulaceae</taxon>
        <taxon>Pterulicium</taxon>
    </lineage>
</organism>
<dbReference type="InterPro" id="IPR011993">
    <property type="entry name" value="PH-like_dom_sf"/>
</dbReference>
<feature type="compositionally biased region" description="Basic and acidic residues" evidence="1">
    <location>
        <begin position="988"/>
        <end position="999"/>
    </location>
</feature>
<dbReference type="InterPro" id="IPR000219">
    <property type="entry name" value="DH_dom"/>
</dbReference>
<dbReference type="GO" id="GO:0005737">
    <property type="term" value="C:cytoplasm"/>
    <property type="evidence" value="ECO:0007669"/>
    <property type="project" value="TreeGrafter"/>
</dbReference>
<feature type="compositionally biased region" description="Low complexity" evidence="1">
    <location>
        <begin position="79"/>
        <end position="96"/>
    </location>
</feature>
<dbReference type="Pfam" id="PF00621">
    <property type="entry name" value="RhoGEF"/>
    <property type="match status" value="1"/>
</dbReference>
<dbReference type="InterPro" id="IPR032675">
    <property type="entry name" value="LRR_dom_sf"/>
</dbReference>
<name>A0A5C3QZE1_9AGAR</name>
<feature type="compositionally biased region" description="Basic and acidic residues" evidence="1">
    <location>
        <begin position="778"/>
        <end position="788"/>
    </location>
</feature>
<dbReference type="Gene3D" id="1.20.900.10">
    <property type="entry name" value="Dbl homology (DH) domain"/>
    <property type="match status" value="1"/>
</dbReference>
<feature type="region of interest" description="Disordered" evidence="1">
    <location>
        <begin position="1"/>
        <end position="53"/>
    </location>
</feature>
<evidence type="ECO:0000259" key="2">
    <source>
        <dbReference type="PROSITE" id="PS50010"/>
    </source>
</evidence>
<dbReference type="GO" id="GO:0035556">
    <property type="term" value="P:intracellular signal transduction"/>
    <property type="evidence" value="ECO:0007669"/>
    <property type="project" value="InterPro"/>
</dbReference>
<evidence type="ECO:0000256" key="1">
    <source>
        <dbReference type="SAM" id="MobiDB-lite"/>
    </source>
</evidence>
<dbReference type="PROSITE" id="PS50010">
    <property type="entry name" value="DH_2"/>
    <property type="match status" value="1"/>
</dbReference>
<dbReference type="EMBL" id="ML178815">
    <property type="protein sequence ID" value="TFL06708.1"/>
    <property type="molecule type" value="Genomic_DNA"/>
</dbReference>
<feature type="compositionally biased region" description="Low complexity" evidence="1">
    <location>
        <begin position="673"/>
        <end position="686"/>
    </location>
</feature>
<dbReference type="Gene3D" id="3.80.10.10">
    <property type="entry name" value="Ribonuclease Inhibitor"/>
    <property type="match status" value="1"/>
</dbReference>
<feature type="compositionally biased region" description="Polar residues" evidence="1">
    <location>
        <begin position="461"/>
        <end position="475"/>
    </location>
</feature>
<dbReference type="Gene3D" id="2.30.29.30">
    <property type="entry name" value="Pleckstrin-homology domain (PH domain)/Phosphotyrosine-binding domain (PTB)"/>
    <property type="match status" value="1"/>
</dbReference>
<dbReference type="PROSITE" id="PS00741">
    <property type="entry name" value="DH_1"/>
    <property type="match status" value="1"/>
</dbReference>
<dbReference type="InterPro" id="IPR001331">
    <property type="entry name" value="GDS_CDC24_CS"/>
</dbReference>
<feature type="domain" description="DH" evidence="2">
    <location>
        <begin position="999"/>
        <end position="1266"/>
    </location>
</feature>
<dbReference type="SMART" id="SM00325">
    <property type="entry name" value="RhoGEF"/>
    <property type="match status" value="1"/>
</dbReference>
<feature type="compositionally biased region" description="Polar residues" evidence="1">
    <location>
        <begin position="29"/>
        <end position="53"/>
    </location>
</feature>
<feature type="compositionally biased region" description="Low complexity" evidence="1">
    <location>
        <begin position="907"/>
        <end position="917"/>
    </location>
</feature>
<feature type="compositionally biased region" description="Basic and acidic residues" evidence="1">
    <location>
        <begin position="579"/>
        <end position="594"/>
    </location>
</feature>
<feature type="compositionally biased region" description="Low complexity" evidence="1">
    <location>
        <begin position="645"/>
        <end position="666"/>
    </location>
</feature>
<feature type="region of interest" description="Disordered" evidence="1">
    <location>
        <begin position="624"/>
        <end position="826"/>
    </location>
</feature>
<feature type="compositionally biased region" description="Polar residues" evidence="1">
    <location>
        <begin position="535"/>
        <end position="554"/>
    </location>
</feature>
<dbReference type="SUPFAM" id="SSF50729">
    <property type="entry name" value="PH domain-like"/>
    <property type="match status" value="1"/>
</dbReference>
<gene>
    <name evidence="3" type="ORF">BDV98DRAFT_541107</name>
</gene>
<dbReference type="PANTHER" id="PTHR12673:SF270">
    <property type="entry name" value="FYVE-TYPE DOMAIN-CONTAINING PROTEIN"/>
    <property type="match status" value="1"/>
</dbReference>
<accession>A0A5C3QZE1</accession>
<proteinExistence type="predicted"/>
<dbReference type="GO" id="GO:0005085">
    <property type="term" value="F:guanyl-nucleotide exchange factor activity"/>
    <property type="evidence" value="ECO:0007669"/>
    <property type="project" value="InterPro"/>
</dbReference>
<feature type="region of interest" description="Disordered" evidence="1">
    <location>
        <begin position="70"/>
        <end position="137"/>
    </location>
</feature>
<dbReference type="CDD" id="cd00160">
    <property type="entry name" value="RhoGEF"/>
    <property type="match status" value="1"/>
</dbReference>
<feature type="region of interest" description="Disordered" evidence="1">
    <location>
        <begin position="186"/>
        <end position="229"/>
    </location>
</feature>
<feature type="compositionally biased region" description="Pro residues" evidence="1">
    <location>
        <begin position="520"/>
        <end position="530"/>
    </location>
</feature>
<dbReference type="Proteomes" id="UP000305067">
    <property type="component" value="Unassembled WGS sequence"/>
</dbReference>
<dbReference type="PANTHER" id="PTHR12673">
    <property type="entry name" value="FACIOGENITAL DYSPLASIA PROTEIN"/>
    <property type="match status" value="1"/>
</dbReference>
<dbReference type="InterPro" id="IPR035899">
    <property type="entry name" value="DBL_dom_sf"/>
</dbReference>
<feature type="region of interest" description="Disordered" evidence="1">
    <location>
        <begin position="461"/>
        <end position="604"/>
    </location>
</feature>
<feature type="region of interest" description="Disordered" evidence="1">
    <location>
        <begin position="907"/>
        <end position="1000"/>
    </location>
</feature>
<evidence type="ECO:0000313" key="4">
    <source>
        <dbReference type="Proteomes" id="UP000305067"/>
    </source>
</evidence>
<feature type="compositionally biased region" description="Polar residues" evidence="1">
    <location>
        <begin position="971"/>
        <end position="987"/>
    </location>
</feature>
<dbReference type="SUPFAM" id="SSF48065">
    <property type="entry name" value="DBL homology domain (DH-domain)"/>
    <property type="match status" value="1"/>
</dbReference>
<keyword evidence="4" id="KW-1185">Reference proteome</keyword>
<sequence>MSTGDRGKRLGREASWLQMGDSSDEGSGEQINHSANPQISPADSEFSDSLSNFAATSTAQPAFLNSPLLREADGDFSAPIDSSSSNRIPPSFSRSPKGAQPSDPTLYPDNHRPRSRLATSNQVPPLTADSTSSSTRSSAAYPNFAILSSVNDQNHHNHVHVVSTDDEQHPALRPQEEIASHMFPTFKELPQPPADPSQSPSRWSVGTRSRSSSTGQHTTSHQSESVRNSVTLDMTWGTVDERDELGISEDDTDADDDHLLAQDDENEDMEEEERTAAVVLAEMGTGLIVHGDGVPVQSLQAQPGTTHLIIGSSSTPNAMPSFLTSTIPLIRDTLLALDISANFLGALPPCLALCSNLEELNIASNPLRVIPVFLCDLVNLRVLIADCTGISTLPESLAELDKLHTLSIRRNKMYSLPSWLCLLPALQTLYVDGNSFQGPWKALVEPLLAKTPSTPIYPLSTPTFPLPSASTTPGTPYNDDHLDEFSDPSSSDAGARGEASARHSLVDEEDSTITVDQRPSPFPPHPPPSPSGSSLLRTRTAPNRNFSRSKSSHIVGTDADALSVHSPGVKEGTSSTGISDREVRKMKSTGELRRVQTQAGQRDDSELLAARPGFHHATTTNVVESVSPPLDNRPSARRFASVGPATAADVSPARSAASARPALSQSMWQRTDSGSSGHSSISTTSPPHKRADHPDHDTVKPKQGRKWGFFKKMSMGKMNSHLHPSPPATSSSRPHTPTQNPQLRQPPLPAPQLDVRISGIGTLNGFHPPAGAAGSPPRLEHKSSRDMLKVIPPGPSPFLSLHNSPSGPSTSNSNLLAPPSPLARPAKRRSFLPIDGAANHAIQIPDSAAFIPNVMATNDEDRGRTPSPQLSIEGEQWLKKEEERTKEAYQRALRSLMAYLKDMNDLSSQQQQLQQAAGQGGRGSSVYDETGTRSRRPTVVDRELSLALSGTTLGSESHQRSSDASIGGRGSSSQTLSVATTDSSGSGNEDRKSKDDKAKRAAVVREIIETERTYVKDLGGLVDIYIKPAAAPANVLAGVGSSSKETVLPANERKIVFGGVESLYFFHRDSFLPSLEVAAAPLMKSAEELKHVDADGHLSLTVSKAVGNMFVKHAAFMKMYRTYINNFDHSVTRVKYWTSDRSAQSPAALTPSSSTAHLVGITTAAMAGAGAGGAVESLAANGAGPALTSSQKKRIKAYLKRCRLNPRHTQLNLDGYLLLPVQRVPRYRLMLEELLRHSPPTYEYMDDPVDKALAEISLLANSMNEGKRETETQRKLVQWQQRIRGKFPSPLVQPHRKLIMDGSLLLTRVVRKAVASYDIINAQGDSAVIQVDCLAPELTPRSLVGILCNDLLVLCRDPSEGKDLNGPVDLWAVLRMQTLPQPASIVHGNALRLVDSKAILYFDAPSPSDALNWFRAINLHIPASKS</sequence>
<dbReference type="OrthoDB" id="660555at2759"/>
<dbReference type="STRING" id="1884261.A0A5C3QZE1"/>
<feature type="compositionally biased region" description="Low complexity" evidence="1">
    <location>
        <begin position="196"/>
        <end position="223"/>
    </location>
</feature>
<reference evidence="3 4" key="1">
    <citation type="journal article" date="2019" name="Nat. Ecol. Evol.">
        <title>Megaphylogeny resolves global patterns of mushroom evolution.</title>
        <authorList>
            <person name="Varga T."/>
            <person name="Krizsan K."/>
            <person name="Foldi C."/>
            <person name="Dima B."/>
            <person name="Sanchez-Garcia M."/>
            <person name="Sanchez-Ramirez S."/>
            <person name="Szollosi G.J."/>
            <person name="Szarkandi J.G."/>
            <person name="Papp V."/>
            <person name="Albert L."/>
            <person name="Andreopoulos W."/>
            <person name="Angelini C."/>
            <person name="Antonin V."/>
            <person name="Barry K.W."/>
            <person name="Bougher N.L."/>
            <person name="Buchanan P."/>
            <person name="Buyck B."/>
            <person name="Bense V."/>
            <person name="Catcheside P."/>
            <person name="Chovatia M."/>
            <person name="Cooper J."/>
            <person name="Damon W."/>
            <person name="Desjardin D."/>
            <person name="Finy P."/>
            <person name="Geml J."/>
            <person name="Haridas S."/>
            <person name="Hughes K."/>
            <person name="Justo A."/>
            <person name="Karasinski D."/>
            <person name="Kautmanova I."/>
            <person name="Kiss B."/>
            <person name="Kocsube S."/>
            <person name="Kotiranta H."/>
            <person name="LaButti K.M."/>
            <person name="Lechner B.E."/>
            <person name="Liimatainen K."/>
            <person name="Lipzen A."/>
            <person name="Lukacs Z."/>
            <person name="Mihaltcheva S."/>
            <person name="Morgado L.N."/>
            <person name="Niskanen T."/>
            <person name="Noordeloos M.E."/>
            <person name="Ohm R.A."/>
            <person name="Ortiz-Santana B."/>
            <person name="Ovrebo C."/>
            <person name="Racz N."/>
            <person name="Riley R."/>
            <person name="Savchenko A."/>
            <person name="Shiryaev A."/>
            <person name="Soop K."/>
            <person name="Spirin V."/>
            <person name="Szebenyi C."/>
            <person name="Tomsovsky M."/>
            <person name="Tulloss R.E."/>
            <person name="Uehling J."/>
            <person name="Grigoriev I.V."/>
            <person name="Vagvolgyi C."/>
            <person name="Papp T."/>
            <person name="Martin F.M."/>
            <person name="Miettinen O."/>
            <person name="Hibbett D.S."/>
            <person name="Nagy L.G."/>
        </authorList>
    </citation>
    <scope>NUCLEOTIDE SEQUENCE [LARGE SCALE GENOMIC DNA]</scope>
    <source>
        <strain evidence="3 4">CBS 309.79</strain>
    </source>
</reference>
<feature type="compositionally biased region" description="Low complexity" evidence="1">
    <location>
        <begin position="127"/>
        <end position="137"/>
    </location>
</feature>
<dbReference type="SUPFAM" id="SSF52058">
    <property type="entry name" value="L domain-like"/>
    <property type="match status" value="1"/>
</dbReference>
<feature type="compositionally biased region" description="Basic and acidic residues" evidence="1">
    <location>
        <begin position="1"/>
        <end position="12"/>
    </location>
</feature>
<feature type="compositionally biased region" description="Low complexity" evidence="1">
    <location>
        <begin position="945"/>
        <end position="956"/>
    </location>
</feature>
<protein>
    <recommendedName>
        <fullName evidence="2">DH domain-containing protein</fullName>
    </recommendedName>
</protein>